<protein>
    <submittedName>
        <fullName evidence="1">Uncharacterized protein</fullName>
    </submittedName>
</protein>
<dbReference type="EMBL" id="AOPZ01000151">
    <property type="protein sequence ID" value="EPH43594.1"/>
    <property type="molecule type" value="Genomic_DNA"/>
</dbReference>
<name>S3ZLE3_9ACTN</name>
<dbReference type="AlphaFoldDB" id="S3ZLE3"/>
<evidence type="ECO:0000313" key="2">
    <source>
        <dbReference type="Proteomes" id="UP000014629"/>
    </source>
</evidence>
<evidence type="ECO:0000313" key="1">
    <source>
        <dbReference type="EMBL" id="EPH43594.1"/>
    </source>
</evidence>
<sequence>MPAAGDPLDGAVRIAADLKAETLKLPHDPHLLYVTE</sequence>
<keyword evidence="2" id="KW-1185">Reference proteome</keyword>
<proteinExistence type="predicted"/>
<organism evidence="1 2">
    <name type="scientific">Streptomyces aurantiacus JA 4570</name>
    <dbReference type="NCBI Taxonomy" id="1286094"/>
    <lineage>
        <taxon>Bacteria</taxon>
        <taxon>Bacillati</taxon>
        <taxon>Actinomycetota</taxon>
        <taxon>Actinomycetes</taxon>
        <taxon>Kitasatosporales</taxon>
        <taxon>Streptomycetaceae</taxon>
        <taxon>Streptomyces</taxon>
        <taxon>Streptomyces aurantiacus group</taxon>
    </lineage>
</organism>
<comment type="caution">
    <text evidence="1">The sequence shown here is derived from an EMBL/GenBank/DDBJ whole genome shotgun (WGS) entry which is preliminary data.</text>
</comment>
<dbReference type="Proteomes" id="UP000014629">
    <property type="component" value="Unassembled WGS sequence"/>
</dbReference>
<accession>S3ZLE3</accession>
<gene>
    <name evidence="1" type="ORF">STRAU_3418</name>
</gene>
<reference evidence="1 2" key="1">
    <citation type="submission" date="2013-02" db="EMBL/GenBank/DDBJ databases">
        <title>Draft Genome Sequence of Streptomyces aurantiacus, Which Produces Setomimycin.</title>
        <authorList>
            <person name="Gruening B.A."/>
            <person name="Praeg A."/>
            <person name="Erxleben A."/>
            <person name="Guenther S."/>
            <person name="Mueller M."/>
        </authorList>
    </citation>
    <scope>NUCLEOTIDE SEQUENCE [LARGE SCALE GENOMIC DNA]</scope>
    <source>
        <strain evidence="1 2">JA 4570</strain>
    </source>
</reference>